<dbReference type="Gene3D" id="2.40.10.10">
    <property type="entry name" value="Trypsin-like serine proteases"/>
    <property type="match status" value="1"/>
</dbReference>
<evidence type="ECO:0000256" key="2">
    <source>
        <dbReference type="SAM" id="SignalP"/>
    </source>
</evidence>
<dbReference type="InterPro" id="IPR001314">
    <property type="entry name" value="Peptidase_S1A"/>
</dbReference>
<dbReference type="PRINTS" id="PR00722">
    <property type="entry name" value="CHYMOTRYPSIN"/>
</dbReference>
<protein>
    <submittedName>
        <fullName evidence="5 6">Serine proteinase stubble-like</fullName>
    </submittedName>
</protein>
<accession>A0ABM1BX55</accession>
<keyword evidence="2" id="KW-0732">Signal</keyword>
<dbReference type="SMART" id="SM00020">
    <property type="entry name" value="Tryp_SPc"/>
    <property type="match status" value="1"/>
</dbReference>
<feature type="chain" id="PRO_5045022053" evidence="2">
    <location>
        <begin position="17"/>
        <end position="384"/>
    </location>
</feature>
<dbReference type="PANTHER" id="PTHR24258:SF116">
    <property type="entry name" value="FI16631P1-RELATED"/>
    <property type="match status" value="1"/>
</dbReference>
<dbReference type="PANTHER" id="PTHR24258">
    <property type="entry name" value="SERINE PROTEASE-RELATED"/>
    <property type="match status" value="1"/>
</dbReference>
<gene>
    <name evidence="5 6" type="primary">LOC106474220</name>
</gene>
<feature type="signal peptide" evidence="2">
    <location>
        <begin position="1"/>
        <end position="16"/>
    </location>
</feature>
<dbReference type="PROSITE" id="PS50240">
    <property type="entry name" value="TRYPSIN_DOM"/>
    <property type="match status" value="1"/>
</dbReference>
<keyword evidence="1" id="KW-0353">Hemolymph clotting</keyword>
<evidence type="ECO:0000313" key="6">
    <source>
        <dbReference type="RefSeq" id="XP_013790366.1"/>
    </source>
</evidence>
<dbReference type="RefSeq" id="XP_013790366.1">
    <property type="nucleotide sequence ID" value="XM_013934912.2"/>
</dbReference>
<dbReference type="SUPFAM" id="SSF50494">
    <property type="entry name" value="Trypsin-like serine proteases"/>
    <property type="match status" value="1"/>
</dbReference>
<dbReference type="InterPro" id="IPR043504">
    <property type="entry name" value="Peptidase_S1_PA_chymotrypsin"/>
</dbReference>
<sequence length="384" mass="43296">MNVQVFLALLLETALSYPQENHGLDWRNLDFGLFHGPSYSQPEEYNPNPVPDACRCVPHGQCEQSVNIPPTAVHVESQHNPVNSYKCGPSLHLCCSTSERKTNNQPSKQQCGTKTSSNINQRILPSSRKLGLADFGEWPWQAVVLKLDGNVNIFQCGGTLIDKLHVLTIAHCVYQYTSSNEYPLKVRLGEWDTQNDQEPIIHQDYRISNIYIHPKYDHERKNLKDDIAILKLDKEVSFGPHINSVCLPYSEETFEGLHCVVTGWGKDAYTNGSYSNVLKEILLPVISNDRCQELLRKTRLGKFYQLYDSFICAGGEKDKDSCKGDGGGPLSCLRRDGTYGLAGIVSWGIDCGDPDVPGVYIRIQKYIDWITDITNRPITDFWPN</sequence>
<reference evidence="5 6" key="1">
    <citation type="submission" date="2025-05" db="UniProtKB">
        <authorList>
            <consortium name="RefSeq"/>
        </authorList>
    </citation>
    <scope>IDENTIFICATION</scope>
    <source>
        <tissue evidence="5 6">Muscle</tissue>
    </source>
</reference>
<keyword evidence="4" id="KW-1185">Reference proteome</keyword>
<evidence type="ECO:0000259" key="3">
    <source>
        <dbReference type="PROSITE" id="PS50240"/>
    </source>
</evidence>
<proteinExistence type="predicted"/>
<dbReference type="RefSeq" id="XP_013790365.1">
    <property type="nucleotide sequence ID" value="XM_013934911.2"/>
</dbReference>
<dbReference type="InterPro" id="IPR009003">
    <property type="entry name" value="Peptidase_S1_PA"/>
</dbReference>
<evidence type="ECO:0000313" key="4">
    <source>
        <dbReference type="Proteomes" id="UP000694941"/>
    </source>
</evidence>
<dbReference type="Proteomes" id="UP000694941">
    <property type="component" value="Unplaced"/>
</dbReference>
<dbReference type="InterPro" id="IPR001254">
    <property type="entry name" value="Trypsin_dom"/>
</dbReference>
<dbReference type="Pfam" id="PF00089">
    <property type="entry name" value="Trypsin"/>
    <property type="match status" value="1"/>
</dbReference>
<evidence type="ECO:0000256" key="1">
    <source>
        <dbReference type="ARBA" id="ARBA00022820"/>
    </source>
</evidence>
<feature type="domain" description="Peptidase S1" evidence="3">
    <location>
        <begin position="123"/>
        <end position="375"/>
    </location>
</feature>
<evidence type="ECO:0000313" key="5">
    <source>
        <dbReference type="RefSeq" id="XP_013790365.1"/>
    </source>
</evidence>
<dbReference type="GeneID" id="106474220"/>
<organism evidence="4 5">
    <name type="scientific">Limulus polyphemus</name>
    <name type="common">Atlantic horseshoe crab</name>
    <dbReference type="NCBI Taxonomy" id="6850"/>
    <lineage>
        <taxon>Eukaryota</taxon>
        <taxon>Metazoa</taxon>
        <taxon>Ecdysozoa</taxon>
        <taxon>Arthropoda</taxon>
        <taxon>Chelicerata</taxon>
        <taxon>Merostomata</taxon>
        <taxon>Xiphosura</taxon>
        <taxon>Limulidae</taxon>
        <taxon>Limulus</taxon>
    </lineage>
</organism>
<name>A0ABM1BX55_LIMPO</name>
<dbReference type="CDD" id="cd00190">
    <property type="entry name" value="Tryp_SPc"/>
    <property type="match status" value="1"/>
</dbReference>